<comment type="caution">
    <text evidence="6">The sequence shown here is derived from an EMBL/GenBank/DDBJ whole genome shotgun (WGS) entry which is preliminary data.</text>
</comment>
<evidence type="ECO:0000256" key="4">
    <source>
        <dbReference type="ARBA" id="ARBA00022801"/>
    </source>
</evidence>
<dbReference type="GO" id="GO:0046872">
    <property type="term" value="F:metal ion binding"/>
    <property type="evidence" value="ECO:0007669"/>
    <property type="project" value="UniProtKB-KW"/>
</dbReference>
<sequence>MYQGVYGDKRYHEPDLAAVLERAWAAGVERIIVTGGSLEGSRAALALARTDRRLFSTVGVHPTHSGDFDAHAGGADVLLAELRALLEDGRRDGKVVAVGEIGLDYDRLHFCDAAAQRRGFEAQLGMARAAGLPLFLHMRAAAADFVDIMRRHHAASPGSGGSLGGRQVGGVVHSFTGTVAQLGELLALQPQLAIGVNGCSLKTEENLAAVAAIPMDRLLIETDSPWCWRLWAGAAE</sequence>
<name>A0AAW1RIF1_9CHLO</name>
<dbReference type="SUPFAM" id="SSF51556">
    <property type="entry name" value="Metallo-dependent hydrolases"/>
    <property type="match status" value="1"/>
</dbReference>
<feature type="binding site" evidence="5">
    <location>
        <position position="137"/>
    </location>
    <ligand>
        <name>a divalent metal cation</name>
        <dbReference type="ChEBI" id="CHEBI:60240"/>
        <label>2</label>
    </ligand>
</feature>
<accession>A0AAW1RIF1</accession>
<feature type="binding site" evidence="5">
    <location>
        <position position="100"/>
    </location>
    <ligand>
        <name>a divalent metal cation</name>
        <dbReference type="ChEBI" id="CHEBI:60240"/>
        <label>1</label>
    </ligand>
</feature>
<evidence type="ECO:0000256" key="3">
    <source>
        <dbReference type="ARBA" id="ARBA00022723"/>
    </source>
</evidence>
<feature type="binding site" evidence="5">
    <location>
        <position position="223"/>
    </location>
    <ligand>
        <name>a divalent metal cation</name>
        <dbReference type="ChEBI" id="CHEBI:60240"/>
        <label>1</label>
    </ligand>
</feature>
<evidence type="ECO:0000313" key="7">
    <source>
        <dbReference type="Proteomes" id="UP001445335"/>
    </source>
</evidence>
<dbReference type="GO" id="GO:0005829">
    <property type="term" value="C:cytosol"/>
    <property type="evidence" value="ECO:0007669"/>
    <property type="project" value="TreeGrafter"/>
</dbReference>
<comment type="similarity">
    <text evidence="1">Belongs to the metallo-dependent hydrolases superfamily. TatD-type hydrolase family.</text>
</comment>
<dbReference type="PANTHER" id="PTHR10060">
    <property type="entry name" value="TATD FAMILY DEOXYRIBONUCLEASE"/>
    <property type="match status" value="1"/>
</dbReference>
<keyword evidence="3 5" id="KW-0479">Metal-binding</keyword>
<dbReference type="InterPro" id="IPR018228">
    <property type="entry name" value="DNase_TatD-rel_CS"/>
</dbReference>
<dbReference type="Proteomes" id="UP001445335">
    <property type="component" value="Unassembled WGS sequence"/>
</dbReference>
<dbReference type="PIRSF" id="PIRSF005902">
    <property type="entry name" value="DNase_TatD"/>
    <property type="match status" value="1"/>
</dbReference>
<dbReference type="AlphaFoldDB" id="A0AAW1RIF1"/>
<keyword evidence="2" id="KW-0540">Nuclease</keyword>
<feature type="binding site" evidence="5">
    <location>
        <position position="173"/>
    </location>
    <ligand>
        <name>a divalent metal cation</name>
        <dbReference type="ChEBI" id="CHEBI:60240"/>
        <label>2</label>
    </ligand>
</feature>
<dbReference type="GO" id="GO:0008296">
    <property type="term" value="F:3'-5'-DNA exonuclease activity"/>
    <property type="evidence" value="ECO:0007669"/>
    <property type="project" value="TreeGrafter"/>
</dbReference>
<keyword evidence="4" id="KW-0378">Hydrolase</keyword>
<dbReference type="PROSITE" id="PS01091">
    <property type="entry name" value="TATD_3"/>
    <property type="match status" value="1"/>
</dbReference>
<protein>
    <submittedName>
        <fullName evidence="6">Uncharacterized protein</fullName>
    </submittedName>
</protein>
<dbReference type="InterPro" id="IPR050891">
    <property type="entry name" value="TatD-type_Hydrolase"/>
</dbReference>
<evidence type="ECO:0000256" key="5">
    <source>
        <dbReference type="PIRSR" id="PIRSR005902-1"/>
    </source>
</evidence>
<dbReference type="InterPro" id="IPR032466">
    <property type="entry name" value="Metal_Hydrolase"/>
</dbReference>
<evidence type="ECO:0000256" key="2">
    <source>
        <dbReference type="ARBA" id="ARBA00022722"/>
    </source>
</evidence>
<dbReference type="EMBL" id="JALJOU010000037">
    <property type="protein sequence ID" value="KAK9833270.1"/>
    <property type="molecule type" value="Genomic_DNA"/>
</dbReference>
<dbReference type="InterPro" id="IPR001130">
    <property type="entry name" value="TatD-like"/>
</dbReference>
<dbReference type="PANTHER" id="PTHR10060:SF15">
    <property type="entry name" value="DEOXYRIBONUCLEASE TATDN1"/>
    <property type="match status" value="1"/>
</dbReference>
<evidence type="ECO:0000313" key="6">
    <source>
        <dbReference type="EMBL" id="KAK9833270.1"/>
    </source>
</evidence>
<dbReference type="CDD" id="cd01310">
    <property type="entry name" value="TatD_DNAse"/>
    <property type="match status" value="1"/>
</dbReference>
<dbReference type="Pfam" id="PF01026">
    <property type="entry name" value="TatD_DNase"/>
    <property type="match status" value="1"/>
</dbReference>
<organism evidence="6 7">
    <name type="scientific">Elliptochloris bilobata</name>
    <dbReference type="NCBI Taxonomy" id="381761"/>
    <lineage>
        <taxon>Eukaryota</taxon>
        <taxon>Viridiplantae</taxon>
        <taxon>Chlorophyta</taxon>
        <taxon>core chlorophytes</taxon>
        <taxon>Trebouxiophyceae</taxon>
        <taxon>Trebouxiophyceae incertae sedis</taxon>
        <taxon>Elliptochloris clade</taxon>
        <taxon>Elliptochloris</taxon>
    </lineage>
</organism>
<gene>
    <name evidence="6" type="ORF">WJX81_001539</name>
</gene>
<proteinExistence type="inferred from homology"/>
<reference evidence="6 7" key="1">
    <citation type="journal article" date="2024" name="Nat. Commun.">
        <title>Phylogenomics reveals the evolutionary origins of lichenization in chlorophyte algae.</title>
        <authorList>
            <person name="Puginier C."/>
            <person name="Libourel C."/>
            <person name="Otte J."/>
            <person name="Skaloud P."/>
            <person name="Haon M."/>
            <person name="Grisel S."/>
            <person name="Petersen M."/>
            <person name="Berrin J.G."/>
            <person name="Delaux P.M."/>
            <person name="Dal Grande F."/>
            <person name="Keller J."/>
        </authorList>
    </citation>
    <scope>NUCLEOTIDE SEQUENCE [LARGE SCALE GENOMIC DNA]</scope>
    <source>
        <strain evidence="6 7">SAG 245.80</strain>
    </source>
</reference>
<dbReference type="Gene3D" id="3.20.20.140">
    <property type="entry name" value="Metal-dependent hydrolases"/>
    <property type="match status" value="1"/>
</dbReference>
<keyword evidence="7" id="KW-1185">Reference proteome</keyword>
<evidence type="ECO:0000256" key="1">
    <source>
        <dbReference type="ARBA" id="ARBA00009275"/>
    </source>
</evidence>